<proteinExistence type="inferred from homology"/>
<dbReference type="GO" id="GO:0009002">
    <property type="term" value="F:serine-type D-Ala-D-Ala carboxypeptidase activity"/>
    <property type="evidence" value="ECO:0007669"/>
    <property type="project" value="UniProtKB-EC"/>
</dbReference>
<dbReference type="NCBIfam" id="TIGR00666">
    <property type="entry name" value="PBP4"/>
    <property type="match status" value="2"/>
</dbReference>
<dbReference type="Gene3D" id="3.50.80.20">
    <property type="entry name" value="D-Ala-D-Ala carboxypeptidase C, peptidase S13"/>
    <property type="match status" value="1"/>
</dbReference>
<evidence type="ECO:0000313" key="3">
    <source>
        <dbReference type="EMBL" id="AEU34570.1"/>
    </source>
</evidence>
<comment type="similarity">
    <text evidence="1">Belongs to the peptidase S13 family.</text>
</comment>
<dbReference type="EMBL" id="CP003130">
    <property type="protein sequence ID" value="AEU34570.1"/>
    <property type="molecule type" value="Genomic_DNA"/>
</dbReference>
<dbReference type="Proteomes" id="UP000007113">
    <property type="component" value="Chromosome"/>
</dbReference>
<evidence type="ECO:0000313" key="4">
    <source>
        <dbReference type="Proteomes" id="UP000007113"/>
    </source>
</evidence>
<keyword evidence="2 3" id="KW-0378">Hydrolase</keyword>
<dbReference type="EC" id="3.4.16.4" evidence="3"/>
<dbReference type="KEGG" id="gma:AciX8_0212"/>
<keyword evidence="3" id="KW-0645">Protease</keyword>
<dbReference type="MEROPS" id="S13.002"/>
<evidence type="ECO:0000256" key="2">
    <source>
        <dbReference type="ARBA" id="ARBA00022801"/>
    </source>
</evidence>
<dbReference type="InterPro" id="IPR000667">
    <property type="entry name" value="Peptidase_S13"/>
</dbReference>
<organism evidence="3 4">
    <name type="scientific">Granulicella mallensis (strain ATCC BAA-1857 / DSM 23137 / MP5ACTX8)</name>
    <dbReference type="NCBI Taxonomy" id="682795"/>
    <lineage>
        <taxon>Bacteria</taxon>
        <taxon>Pseudomonadati</taxon>
        <taxon>Acidobacteriota</taxon>
        <taxon>Terriglobia</taxon>
        <taxon>Terriglobales</taxon>
        <taxon>Acidobacteriaceae</taxon>
        <taxon>Granulicella</taxon>
    </lineage>
</organism>
<keyword evidence="3" id="KW-0121">Carboxypeptidase</keyword>
<keyword evidence="4" id="KW-1185">Reference proteome</keyword>
<dbReference type="Pfam" id="PF02113">
    <property type="entry name" value="Peptidase_S13"/>
    <property type="match status" value="2"/>
</dbReference>
<gene>
    <name evidence="3" type="ordered locus">AciX8_0212</name>
</gene>
<evidence type="ECO:0000256" key="1">
    <source>
        <dbReference type="ARBA" id="ARBA00006096"/>
    </source>
</evidence>
<dbReference type="GO" id="GO:0006508">
    <property type="term" value="P:proteolysis"/>
    <property type="evidence" value="ECO:0007669"/>
    <property type="project" value="InterPro"/>
</dbReference>
<dbReference type="Gene3D" id="3.40.710.10">
    <property type="entry name" value="DD-peptidase/beta-lactamase superfamily"/>
    <property type="match status" value="2"/>
</dbReference>
<name>G8NZU3_GRAMM</name>
<dbReference type="GO" id="GO:0000270">
    <property type="term" value="P:peptidoglycan metabolic process"/>
    <property type="evidence" value="ECO:0007669"/>
    <property type="project" value="TreeGrafter"/>
</dbReference>
<accession>G8NZU3</accession>
<dbReference type="PANTHER" id="PTHR30023">
    <property type="entry name" value="D-ALANYL-D-ALANINE CARBOXYPEPTIDASE"/>
    <property type="match status" value="1"/>
</dbReference>
<dbReference type="HOGENOM" id="CLU_017692_1_2_0"/>
<sequence>MFALGLVAGLTASAQTPSIVPPPIVHPAFPTGPGTPLGATIEALLADPAVSRAHWGIAVTTLDGVPLYGLDEGKLFRPASNNKLFTTTAAMALLGPDRTFETRLYGKLDEATGVVNGDLVLAGGGDANFGADNLPYVAPAQRAKDKVKPPALHDLEALADQLVAKGVKRVTGRIIGDDTLFPWEPYAEGWEADDLVWGYGAPVSALTISDNELRLTITPRKAIKPADGPADRAAIVELEQNGVPYYSVQSEVTTGEAHTPSLGVQVEHAPGSRVLRVYGELAEDARPDVEYIAIDDPAVYAAMALRGMLLERGIAVVGEARGEHRPVVDGRGFSSVLHAPGGQEEATFNAGPTGESCESLWPQEEVLASHTSATLAEDVIFTDKVSQNLHAELLLHHLGQHVSCGQGSTVGGARMVRAFLLHAGLDGDDFVFYDGSGLSTHDLVAPRATAQLLAYAAKQPWFSRWKPALPVGGEDGSLAARFADPPLKDHVFAKTGTLGESRALSGYLDGASGRQVIFSIVVDDHSPQSSADRVAMDKIVAAIAAAE</sequence>
<dbReference type="eggNOG" id="COG2027">
    <property type="taxonomic scope" value="Bacteria"/>
</dbReference>
<reference evidence="3 4" key="1">
    <citation type="submission" date="2011-11" db="EMBL/GenBank/DDBJ databases">
        <title>Complete sequence of Granulicella mallensis MP5ACTX8.</title>
        <authorList>
            <consortium name="US DOE Joint Genome Institute"/>
            <person name="Lucas S."/>
            <person name="Copeland A."/>
            <person name="Lapidus A."/>
            <person name="Cheng J.-F."/>
            <person name="Goodwin L."/>
            <person name="Pitluck S."/>
            <person name="Peters L."/>
            <person name="Lu M."/>
            <person name="Detter J.C."/>
            <person name="Han C."/>
            <person name="Tapia R."/>
            <person name="Land M."/>
            <person name="Hauser L."/>
            <person name="Kyrpides N."/>
            <person name="Ivanova N."/>
            <person name="Mikhailova N."/>
            <person name="Pagani I."/>
            <person name="Rawat S."/>
            <person name="Mannisto M."/>
            <person name="Haggblom M."/>
            <person name="Woyke T."/>
        </authorList>
    </citation>
    <scope>NUCLEOTIDE SEQUENCE [LARGE SCALE GENOMIC DNA]</scope>
    <source>
        <strain evidence="4">ATCC BAA-1857 / DSM 23137 / MP5ACTX8</strain>
    </source>
</reference>
<dbReference type="STRING" id="682795.AciX8_0212"/>
<dbReference type="PANTHER" id="PTHR30023:SF0">
    <property type="entry name" value="PENICILLIN-SENSITIVE CARBOXYPEPTIDASE A"/>
    <property type="match status" value="1"/>
</dbReference>
<dbReference type="AlphaFoldDB" id="G8NZU3"/>
<protein>
    <submittedName>
        <fullName evidence="3">D-alanyl-D-alanine carboxypeptidase/D-alanyl-D-alanine-endopeptidase</fullName>
        <ecNumber evidence="3">3.4.16.4</ecNumber>
    </submittedName>
</protein>
<dbReference type="InterPro" id="IPR012338">
    <property type="entry name" value="Beta-lactam/transpept-like"/>
</dbReference>
<dbReference type="SUPFAM" id="SSF56601">
    <property type="entry name" value="beta-lactamase/transpeptidase-like"/>
    <property type="match status" value="1"/>
</dbReference>